<comment type="caution">
    <text evidence="1">The sequence shown here is derived from an EMBL/GenBank/DDBJ whole genome shotgun (WGS) entry which is preliminary data.</text>
</comment>
<dbReference type="InterPro" id="IPR026791">
    <property type="entry name" value="DOCK"/>
</dbReference>
<dbReference type="EMBL" id="MU568459">
    <property type="protein sequence ID" value="KAI5611092.1"/>
    <property type="molecule type" value="Genomic_DNA"/>
</dbReference>
<evidence type="ECO:0000313" key="2">
    <source>
        <dbReference type="Proteomes" id="UP001205998"/>
    </source>
</evidence>
<dbReference type="GO" id="GO:2000406">
    <property type="term" value="P:positive regulation of T cell migration"/>
    <property type="evidence" value="ECO:0007669"/>
    <property type="project" value="TreeGrafter"/>
</dbReference>
<dbReference type="GO" id="GO:1903905">
    <property type="term" value="P:positive regulation of establishment of T cell polarity"/>
    <property type="evidence" value="ECO:0007669"/>
    <property type="project" value="TreeGrafter"/>
</dbReference>
<gene>
    <name evidence="1" type="ORF">C0J50_11895</name>
</gene>
<dbReference type="AlphaFoldDB" id="A0AAD5A8H2"/>
<accession>A0AAD5A8H2</accession>
<name>A0AAD5A8H2_SILAS</name>
<dbReference type="PANTHER" id="PTHR23317">
    <property type="entry name" value="DEDICATOR OF CYTOKINESIS DOCK"/>
    <property type="match status" value="1"/>
</dbReference>
<dbReference type="GO" id="GO:0031252">
    <property type="term" value="C:cell leading edge"/>
    <property type="evidence" value="ECO:0007669"/>
    <property type="project" value="TreeGrafter"/>
</dbReference>
<proteinExistence type="predicted"/>
<evidence type="ECO:0000313" key="1">
    <source>
        <dbReference type="EMBL" id="KAI5611092.1"/>
    </source>
</evidence>
<dbReference type="Proteomes" id="UP001205998">
    <property type="component" value="Unassembled WGS sequence"/>
</dbReference>
<organism evidence="1 2">
    <name type="scientific">Silurus asotus</name>
    <name type="common">Amur catfish</name>
    <name type="synonym">Parasilurus asotus</name>
    <dbReference type="NCBI Taxonomy" id="30991"/>
    <lineage>
        <taxon>Eukaryota</taxon>
        <taxon>Metazoa</taxon>
        <taxon>Chordata</taxon>
        <taxon>Craniata</taxon>
        <taxon>Vertebrata</taxon>
        <taxon>Euteleostomi</taxon>
        <taxon>Actinopterygii</taxon>
        <taxon>Neopterygii</taxon>
        <taxon>Teleostei</taxon>
        <taxon>Ostariophysi</taxon>
        <taxon>Siluriformes</taxon>
        <taxon>Siluridae</taxon>
        <taxon>Silurus</taxon>
    </lineage>
</organism>
<keyword evidence="2" id="KW-1185">Reference proteome</keyword>
<feature type="non-terminal residue" evidence="1">
    <location>
        <position position="1"/>
    </location>
</feature>
<dbReference type="GO" id="GO:0007264">
    <property type="term" value="P:small GTPase-mediated signal transduction"/>
    <property type="evidence" value="ECO:0007669"/>
    <property type="project" value="InterPro"/>
</dbReference>
<dbReference type="PANTHER" id="PTHR23317:SF74">
    <property type="entry name" value="DEDICATOR OF CYTOKINESIS PROTEIN 8"/>
    <property type="match status" value="1"/>
</dbReference>
<reference evidence="1" key="1">
    <citation type="submission" date="2018-07" db="EMBL/GenBank/DDBJ databases">
        <title>Comparative genomics of catfishes provides insights into carnivory and benthic adaptation.</title>
        <authorList>
            <person name="Zhang Y."/>
            <person name="Wang D."/>
            <person name="Peng Z."/>
            <person name="Zheng S."/>
            <person name="Shao F."/>
            <person name="Tao W."/>
        </authorList>
    </citation>
    <scope>NUCLEOTIDE SEQUENCE</scope>
    <source>
        <strain evidence="1">Chongqing</strain>
    </source>
</reference>
<dbReference type="GO" id="GO:0005085">
    <property type="term" value="F:guanyl-nucleotide exchange factor activity"/>
    <property type="evidence" value="ECO:0007669"/>
    <property type="project" value="InterPro"/>
</dbReference>
<sequence>MLPLAFIKLVVYQESHLERFFTLCHALEGKATFPIRVGDDKVPENKLEHELKLSIISLSSSKLEQLVLFLHLVLDKLFRLIMQPMVIAGQTANLAQIAFESVVSVVNSLHNSQELAKDHQGRNCLLATYLYYVFRLPDTQLEVINA</sequence>
<protein>
    <submittedName>
        <fullName evidence="1">Dedicator of cytokinesis protein 8 isoform X2</fullName>
    </submittedName>
</protein>